<comment type="caution">
    <text evidence="3">The sequence shown here is derived from an EMBL/GenBank/DDBJ whole genome shotgun (WGS) entry which is preliminary data.</text>
</comment>
<evidence type="ECO:0000313" key="4">
    <source>
        <dbReference type="Proteomes" id="UP000762676"/>
    </source>
</evidence>
<feature type="domain" description="CCHC-type" evidence="2">
    <location>
        <begin position="185"/>
        <end position="201"/>
    </location>
</feature>
<dbReference type="PANTHER" id="PTHR37984:SF5">
    <property type="entry name" value="PROTEIN NYNRIN-LIKE"/>
    <property type="match status" value="1"/>
</dbReference>
<feature type="domain" description="CCHC-type" evidence="2">
    <location>
        <begin position="205"/>
        <end position="221"/>
    </location>
</feature>
<dbReference type="GO" id="GO:0008270">
    <property type="term" value="F:zinc ion binding"/>
    <property type="evidence" value="ECO:0007669"/>
    <property type="project" value="InterPro"/>
</dbReference>
<dbReference type="EMBL" id="BMAT01004780">
    <property type="protein sequence ID" value="GFR80241.1"/>
    <property type="molecule type" value="Genomic_DNA"/>
</dbReference>
<reference evidence="3 4" key="1">
    <citation type="journal article" date="2021" name="Elife">
        <title>Chloroplast acquisition without the gene transfer in kleptoplastic sea slugs, Plakobranchus ocellatus.</title>
        <authorList>
            <person name="Maeda T."/>
            <person name="Takahashi S."/>
            <person name="Yoshida T."/>
            <person name="Shimamura S."/>
            <person name="Takaki Y."/>
            <person name="Nagai Y."/>
            <person name="Toyoda A."/>
            <person name="Suzuki Y."/>
            <person name="Arimoto A."/>
            <person name="Ishii H."/>
            <person name="Satoh N."/>
            <person name="Nishiyama T."/>
            <person name="Hasebe M."/>
            <person name="Maruyama T."/>
            <person name="Minagawa J."/>
            <person name="Obokata J."/>
            <person name="Shigenobu S."/>
        </authorList>
    </citation>
    <scope>NUCLEOTIDE SEQUENCE [LARGE SCALE GENOMIC DNA]</scope>
</reference>
<sequence>MECHKANSIPENKHTAVLLSSIGAKPYNILCSLTAPDLPSSKTYANLCQILQSHYCPKPLEIVEQFKFHKRSQKTGENIADFIAAIKRLSEHCNFGTVLQTTLRDRFVCRLRDEAIQKRLLQERDLTFEGATNLALAMEMANRDAHDLQSSADKSIHKIGIKTPGTGQTGTPTPRNQSSRPSFPPCLSCGKTDHKRSNCYFKDATCNKCHKKGHIQTVCKSGQNQNKFLPNGIGNVKGIQGTLILKENSQPKFCKARPVPYALKKKVEQELDNLEKQGIISSVRHSDWATPIVPVLKANGDVRLCGDYKTTVNPNLEAEKYTLPGMEDMLAQLEQGVTFSKTRHYTNQFHYYHVTILHFGNCREKYKYETSLATLKIN</sequence>
<keyword evidence="4" id="KW-1185">Reference proteome</keyword>
<dbReference type="PANTHER" id="PTHR37984">
    <property type="entry name" value="PROTEIN CBG26694"/>
    <property type="match status" value="1"/>
</dbReference>
<evidence type="ECO:0000256" key="1">
    <source>
        <dbReference type="SAM" id="MobiDB-lite"/>
    </source>
</evidence>
<evidence type="ECO:0000313" key="3">
    <source>
        <dbReference type="EMBL" id="GFR80241.1"/>
    </source>
</evidence>
<name>A0AAV4G6D9_9GAST</name>
<dbReference type="Gene3D" id="3.10.10.10">
    <property type="entry name" value="HIV Type 1 Reverse Transcriptase, subunit A, domain 1"/>
    <property type="match status" value="1"/>
</dbReference>
<feature type="region of interest" description="Disordered" evidence="1">
    <location>
        <begin position="159"/>
        <end position="184"/>
    </location>
</feature>
<organism evidence="3 4">
    <name type="scientific">Elysia marginata</name>
    <dbReference type="NCBI Taxonomy" id="1093978"/>
    <lineage>
        <taxon>Eukaryota</taxon>
        <taxon>Metazoa</taxon>
        <taxon>Spiralia</taxon>
        <taxon>Lophotrochozoa</taxon>
        <taxon>Mollusca</taxon>
        <taxon>Gastropoda</taxon>
        <taxon>Heterobranchia</taxon>
        <taxon>Euthyneura</taxon>
        <taxon>Panpulmonata</taxon>
        <taxon>Sacoglossa</taxon>
        <taxon>Placobranchoidea</taxon>
        <taxon>Plakobranchidae</taxon>
        <taxon>Elysia</taxon>
    </lineage>
</organism>
<accession>A0AAV4G6D9</accession>
<dbReference type="Proteomes" id="UP000762676">
    <property type="component" value="Unassembled WGS sequence"/>
</dbReference>
<dbReference type="SMART" id="SM00343">
    <property type="entry name" value="ZnF_C2HC"/>
    <property type="match status" value="2"/>
</dbReference>
<dbReference type="SUPFAM" id="SSF56672">
    <property type="entry name" value="DNA/RNA polymerases"/>
    <property type="match status" value="1"/>
</dbReference>
<evidence type="ECO:0000259" key="2">
    <source>
        <dbReference type="SMART" id="SM00343"/>
    </source>
</evidence>
<feature type="compositionally biased region" description="Low complexity" evidence="1">
    <location>
        <begin position="163"/>
        <end position="174"/>
    </location>
</feature>
<proteinExistence type="predicted"/>
<dbReference type="SUPFAM" id="SSF57756">
    <property type="entry name" value="Retrovirus zinc finger-like domains"/>
    <property type="match status" value="1"/>
</dbReference>
<dbReference type="InterPro" id="IPR036875">
    <property type="entry name" value="Znf_CCHC_sf"/>
</dbReference>
<dbReference type="GO" id="GO:0003676">
    <property type="term" value="F:nucleic acid binding"/>
    <property type="evidence" value="ECO:0007669"/>
    <property type="project" value="InterPro"/>
</dbReference>
<dbReference type="AlphaFoldDB" id="A0AAV4G6D9"/>
<dbReference type="Gene3D" id="4.10.60.10">
    <property type="entry name" value="Zinc finger, CCHC-type"/>
    <property type="match status" value="1"/>
</dbReference>
<dbReference type="InterPro" id="IPR001878">
    <property type="entry name" value="Znf_CCHC"/>
</dbReference>
<gene>
    <name evidence="3" type="ORF">ElyMa_002309500</name>
</gene>
<protein>
    <submittedName>
        <fullName evidence="3">Polyprotein</fullName>
    </submittedName>
</protein>
<dbReference type="InterPro" id="IPR043502">
    <property type="entry name" value="DNA/RNA_pol_sf"/>
</dbReference>
<dbReference type="InterPro" id="IPR050951">
    <property type="entry name" value="Retrovirus_Pol_polyprotein"/>
</dbReference>